<dbReference type="PROSITE" id="PS50158">
    <property type="entry name" value="ZF_CCHC"/>
    <property type="match status" value="1"/>
</dbReference>
<sequence length="62" mass="7438">MDRDSTSALWHSTTYCITYKQPIHRNTDNRACYFCKKPGHIKADCFSWEKSENKRENDQPRQ</sequence>
<dbReference type="SUPFAM" id="SSF57756">
    <property type="entry name" value="Retrovirus zinc finger-like domains"/>
    <property type="match status" value="1"/>
</dbReference>
<comment type="caution">
    <text evidence="3">The sequence shown here is derived from an EMBL/GenBank/DDBJ whole genome shotgun (WGS) entry which is preliminary data.</text>
</comment>
<dbReference type="Proteomes" id="UP000237271">
    <property type="component" value="Unassembled WGS sequence"/>
</dbReference>
<keyword evidence="4" id="KW-1185">Reference proteome</keyword>
<dbReference type="Gene3D" id="4.10.60.10">
    <property type="entry name" value="Zinc finger, CCHC-type"/>
    <property type="match status" value="1"/>
</dbReference>
<dbReference type="GO" id="GO:0008270">
    <property type="term" value="F:zinc ion binding"/>
    <property type="evidence" value="ECO:0007669"/>
    <property type="project" value="UniProtKB-KW"/>
</dbReference>
<dbReference type="SMART" id="SM00343">
    <property type="entry name" value="ZnF_C2HC"/>
    <property type="match status" value="1"/>
</dbReference>
<reference evidence="3 4" key="1">
    <citation type="journal article" date="2017" name="Genome Biol. Evol.">
        <title>Phytophthora megakarya and P. palmivora, closely related causal agents of cacao black pod rot, underwent increases in genome sizes and gene numbers by different mechanisms.</title>
        <authorList>
            <person name="Ali S.S."/>
            <person name="Shao J."/>
            <person name="Lary D.J."/>
            <person name="Kronmiller B."/>
            <person name="Shen D."/>
            <person name="Strem M.D."/>
            <person name="Amoako-Attah I."/>
            <person name="Akrofi A.Y."/>
            <person name="Begoude B.A."/>
            <person name="Ten Hoopen G.M."/>
            <person name="Coulibaly K."/>
            <person name="Kebe B.I."/>
            <person name="Melnick R.L."/>
            <person name="Guiltinan M.J."/>
            <person name="Tyler B.M."/>
            <person name="Meinhardt L.W."/>
            <person name="Bailey B.A."/>
        </authorList>
    </citation>
    <scope>NUCLEOTIDE SEQUENCE [LARGE SCALE GENOMIC DNA]</scope>
    <source>
        <strain evidence="4">sbr112.9</strain>
    </source>
</reference>
<dbReference type="GO" id="GO:0003676">
    <property type="term" value="F:nucleic acid binding"/>
    <property type="evidence" value="ECO:0007669"/>
    <property type="project" value="InterPro"/>
</dbReference>
<evidence type="ECO:0000313" key="4">
    <source>
        <dbReference type="Proteomes" id="UP000237271"/>
    </source>
</evidence>
<feature type="domain" description="CCHC-type" evidence="2">
    <location>
        <begin position="32"/>
        <end position="45"/>
    </location>
</feature>
<protein>
    <recommendedName>
        <fullName evidence="2">CCHC-type domain-containing protein</fullName>
    </recommendedName>
</protein>
<evidence type="ECO:0000259" key="2">
    <source>
        <dbReference type="PROSITE" id="PS50158"/>
    </source>
</evidence>
<keyword evidence="1" id="KW-0862">Zinc</keyword>
<dbReference type="EMBL" id="NCKW01001876">
    <property type="protein sequence ID" value="POM78910.1"/>
    <property type="molecule type" value="Genomic_DNA"/>
</dbReference>
<gene>
    <name evidence="3" type="ORF">PHPALM_3502</name>
</gene>
<dbReference type="InterPro" id="IPR001878">
    <property type="entry name" value="Znf_CCHC"/>
</dbReference>
<accession>A0A2P4YM99</accession>
<organism evidence="3 4">
    <name type="scientific">Phytophthora palmivora</name>
    <dbReference type="NCBI Taxonomy" id="4796"/>
    <lineage>
        <taxon>Eukaryota</taxon>
        <taxon>Sar</taxon>
        <taxon>Stramenopiles</taxon>
        <taxon>Oomycota</taxon>
        <taxon>Peronosporomycetes</taxon>
        <taxon>Peronosporales</taxon>
        <taxon>Peronosporaceae</taxon>
        <taxon>Phytophthora</taxon>
    </lineage>
</organism>
<proteinExistence type="predicted"/>
<dbReference type="InterPro" id="IPR036875">
    <property type="entry name" value="Znf_CCHC_sf"/>
</dbReference>
<dbReference type="AlphaFoldDB" id="A0A2P4YM99"/>
<keyword evidence="1" id="KW-0479">Metal-binding</keyword>
<dbReference type="OrthoDB" id="105920at2759"/>
<evidence type="ECO:0000313" key="3">
    <source>
        <dbReference type="EMBL" id="POM78910.1"/>
    </source>
</evidence>
<evidence type="ECO:0000256" key="1">
    <source>
        <dbReference type="PROSITE-ProRule" id="PRU00047"/>
    </source>
</evidence>
<dbReference type="Pfam" id="PF00098">
    <property type="entry name" value="zf-CCHC"/>
    <property type="match status" value="1"/>
</dbReference>
<keyword evidence="1" id="KW-0863">Zinc-finger</keyword>
<name>A0A2P4YM99_9STRA</name>